<dbReference type="InterPro" id="IPR046348">
    <property type="entry name" value="SIS_dom_sf"/>
</dbReference>
<dbReference type="PANTHER" id="PTHR30390:SF7">
    <property type="entry name" value="PHOSPHOHEPTOSE ISOMERASE"/>
    <property type="match status" value="1"/>
</dbReference>
<dbReference type="InterPro" id="IPR035472">
    <property type="entry name" value="RpiR-like_SIS"/>
</dbReference>
<sequence length="255" mass="26268">MPDAVGAVSAEAYLVQAREAIERVAATEKENIARAADLMAESIRNGGVIQAFGTGHSQAIAMEIAGRAGGLIPSNRIALRDLVVEGGESPSILADPRIERDPDLGRRLYEANPVDPADAFVIASNSGINGSVVGLAGLAKERGHPLIAITSLAHSAQVESRHPSGGKLADYADVVLDNGGPFGDAVLPLPGGGAVCAVSTITSALLAQFLTAEVVRRLLAAGEEAPVYLSANVPAGDTHNDALLKRYEGRIRRGG</sequence>
<dbReference type="Pfam" id="PF13580">
    <property type="entry name" value="SIS_2"/>
    <property type="match status" value="1"/>
</dbReference>
<dbReference type="InterPro" id="IPR050099">
    <property type="entry name" value="SIS_GmhA/DiaA_subfam"/>
</dbReference>
<evidence type="ECO:0000259" key="1">
    <source>
        <dbReference type="PROSITE" id="PS51464"/>
    </source>
</evidence>
<dbReference type="Gene3D" id="3.40.50.10490">
    <property type="entry name" value="Glucose-6-phosphate isomerase like protein, domain 1"/>
    <property type="match status" value="1"/>
</dbReference>
<dbReference type="PROSITE" id="PS51464">
    <property type="entry name" value="SIS"/>
    <property type="match status" value="1"/>
</dbReference>
<evidence type="ECO:0000313" key="2">
    <source>
        <dbReference type="EMBL" id="NDL56064.1"/>
    </source>
</evidence>
<dbReference type="PANTHER" id="PTHR30390">
    <property type="entry name" value="SEDOHEPTULOSE 7-PHOSPHATE ISOMERASE / DNAA INITIATOR-ASSOCIATING FACTOR FOR REPLICATION INITIATION"/>
    <property type="match status" value="1"/>
</dbReference>
<protein>
    <submittedName>
        <fullName evidence="2">Sugar isomerase domain-containing protein</fullName>
    </submittedName>
</protein>
<dbReference type="GO" id="GO:0016853">
    <property type="term" value="F:isomerase activity"/>
    <property type="evidence" value="ECO:0007669"/>
    <property type="project" value="UniProtKB-KW"/>
</dbReference>
<comment type="caution">
    <text evidence="2">The sequence shown here is derived from an EMBL/GenBank/DDBJ whole genome shotgun (WGS) entry which is preliminary data.</text>
</comment>
<dbReference type="GO" id="GO:0097367">
    <property type="term" value="F:carbohydrate derivative binding"/>
    <property type="evidence" value="ECO:0007669"/>
    <property type="project" value="InterPro"/>
</dbReference>
<dbReference type="InterPro" id="IPR001347">
    <property type="entry name" value="SIS_dom"/>
</dbReference>
<dbReference type="GO" id="GO:1901135">
    <property type="term" value="P:carbohydrate derivative metabolic process"/>
    <property type="evidence" value="ECO:0007669"/>
    <property type="project" value="InterPro"/>
</dbReference>
<gene>
    <name evidence="2" type="ORF">F7O44_03145</name>
</gene>
<name>A0A7K3LYH1_9ACTN</name>
<keyword evidence="3" id="KW-1185">Reference proteome</keyword>
<dbReference type="EMBL" id="WLZY01000001">
    <property type="protein sequence ID" value="NDL56064.1"/>
    <property type="molecule type" value="Genomic_DNA"/>
</dbReference>
<feature type="domain" description="SIS" evidence="1">
    <location>
        <begin position="39"/>
        <end position="220"/>
    </location>
</feature>
<accession>A0A7K3LYH1</accession>
<dbReference type="NCBIfam" id="NF002805">
    <property type="entry name" value="PRK02947.1"/>
    <property type="match status" value="1"/>
</dbReference>
<dbReference type="CDD" id="cd05013">
    <property type="entry name" value="SIS_RpiR"/>
    <property type="match status" value="1"/>
</dbReference>
<dbReference type="RefSeq" id="WP_162449308.1">
    <property type="nucleotide sequence ID" value="NZ_WLZY01000001.1"/>
</dbReference>
<dbReference type="AlphaFoldDB" id="A0A7K3LYH1"/>
<keyword evidence="2" id="KW-0413">Isomerase</keyword>
<reference evidence="2 3" key="1">
    <citation type="submission" date="2019-11" db="EMBL/GenBank/DDBJ databases">
        <authorList>
            <person name="Li X.-J."/>
            <person name="Feng X.-M."/>
        </authorList>
    </citation>
    <scope>NUCLEOTIDE SEQUENCE [LARGE SCALE GENOMIC DNA]</scope>
    <source>
        <strain evidence="2 3">XMNu-373</strain>
    </source>
</reference>
<dbReference type="Proteomes" id="UP000460435">
    <property type="component" value="Unassembled WGS sequence"/>
</dbReference>
<evidence type="ECO:0000313" key="3">
    <source>
        <dbReference type="Proteomes" id="UP000460435"/>
    </source>
</evidence>
<organism evidence="2 3">
    <name type="scientific">Phytoactinopolyspora mesophila</name>
    <dbReference type="NCBI Taxonomy" id="2650750"/>
    <lineage>
        <taxon>Bacteria</taxon>
        <taxon>Bacillati</taxon>
        <taxon>Actinomycetota</taxon>
        <taxon>Actinomycetes</taxon>
        <taxon>Jiangellales</taxon>
        <taxon>Jiangellaceae</taxon>
        <taxon>Phytoactinopolyspora</taxon>
    </lineage>
</organism>
<proteinExistence type="predicted"/>
<dbReference type="SUPFAM" id="SSF53697">
    <property type="entry name" value="SIS domain"/>
    <property type="match status" value="1"/>
</dbReference>